<evidence type="ECO:0000313" key="2">
    <source>
        <dbReference type="EMBL" id="THD69319.1"/>
    </source>
</evidence>
<feature type="transmembrane region" description="Helical" evidence="1">
    <location>
        <begin position="76"/>
        <end position="98"/>
    </location>
</feature>
<dbReference type="InterPro" id="IPR009937">
    <property type="entry name" value="Phage_holin_3_6"/>
</dbReference>
<keyword evidence="3" id="KW-1185">Reference proteome</keyword>
<dbReference type="EMBL" id="SSMC01000001">
    <property type="protein sequence ID" value="THD69319.1"/>
    <property type="molecule type" value="Genomic_DNA"/>
</dbReference>
<keyword evidence="1" id="KW-1133">Transmembrane helix</keyword>
<keyword evidence="1" id="KW-0812">Transmembrane</keyword>
<evidence type="ECO:0000313" key="3">
    <source>
        <dbReference type="Proteomes" id="UP000305939"/>
    </source>
</evidence>
<accession>A0A4S3M3P7</accession>
<name>A0A4S3M3P7_9FLAO</name>
<dbReference type="Pfam" id="PF07332">
    <property type="entry name" value="Phage_holin_3_6"/>
    <property type="match status" value="1"/>
</dbReference>
<sequence>MRDLNTIREHAEHINEHGQEYLEKQLEYYKLSLFKKIMKGASAMVNFLIVGAILFNTVIFISLAGAWQLAGWLDNIPLAFIIMGGIYVFFLLLFIFVIRKKVEGRMLKESSKIFFE</sequence>
<gene>
    <name evidence="2" type="ORF">E7Z59_03045</name>
</gene>
<evidence type="ECO:0000256" key="1">
    <source>
        <dbReference type="SAM" id="Phobius"/>
    </source>
</evidence>
<keyword evidence="1" id="KW-0472">Membrane</keyword>
<comment type="caution">
    <text evidence="2">The sequence shown here is derived from an EMBL/GenBank/DDBJ whole genome shotgun (WGS) entry which is preliminary data.</text>
</comment>
<dbReference type="Proteomes" id="UP000305939">
    <property type="component" value="Unassembled WGS sequence"/>
</dbReference>
<proteinExistence type="predicted"/>
<protein>
    <recommendedName>
        <fullName evidence="4">Phage holin family protein</fullName>
    </recommendedName>
</protein>
<reference evidence="2 3" key="1">
    <citation type="submission" date="2019-04" db="EMBL/GenBank/DDBJ databases">
        <title>Draft genome sequence of Robertkochia marina CC-AMO-30D.</title>
        <authorList>
            <person name="Hameed A."/>
            <person name="Lin S.-Y."/>
            <person name="Shahina M."/>
            <person name="Lai W.-A."/>
            <person name="Young C.-C."/>
        </authorList>
    </citation>
    <scope>NUCLEOTIDE SEQUENCE [LARGE SCALE GENOMIC DNA]</scope>
    <source>
        <strain evidence="2 3">CC-AMO-30D</strain>
    </source>
</reference>
<evidence type="ECO:0008006" key="4">
    <source>
        <dbReference type="Google" id="ProtNLM"/>
    </source>
</evidence>
<dbReference type="OrthoDB" id="1144182at2"/>
<feature type="transmembrane region" description="Helical" evidence="1">
    <location>
        <begin position="45"/>
        <end position="70"/>
    </location>
</feature>
<dbReference type="AlphaFoldDB" id="A0A4S3M3P7"/>
<organism evidence="2 3">
    <name type="scientific">Robertkochia marina</name>
    <dbReference type="NCBI Taxonomy" id="1227945"/>
    <lineage>
        <taxon>Bacteria</taxon>
        <taxon>Pseudomonadati</taxon>
        <taxon>Bacteroidota</taxon>
        <taxon>Flavobacteriia</taxon>
        <taxon>Flavobacteriales</taxon>
        <taxon>Flavobacteriaceae</taxon>
        <taxon>Robertkochia</taxon>
    </lineage>
</organism>